<dbReference type="Proteomes" id="UP000799438">
    <property type="component" value="Unassembled WGS sequence"/>
</dbReference>
<gene>
    <name evidence="1" type="ORF">K452DRAFT_22863</name>
</gene>
<evidence type="ECO:0000313" key="2">
    <source>
        <dbReference type="Proteomes" id="UP000799438"/>
    </source>
</evidence>
<name>A0A6A6AVZ9_9PEZI</name>
<accession>A0A6A6AVZ9</accession>
<dbReference type="RefSeq" id="XP_033391136.1">
    <property type="nucleotide sequence ID" value="XM_033536977.1"/>
</dbReference>
<keyword evidence="2" id="KW-1185">Reference proteome</keyword>
<sequence>MVILRMDMNTLVHFRQVSLRAREVVGLLHEYRIIASSALNCFCALLRTSAAFHITLSDFYHRLCEQTCSICGDGFGDLVNLLT</sequence>
<evidence type="ECO:0000313" key="1">
    <source>
        <dbReference type="EMBL" id="KAF2135418.1"/>
    </source>
</evidence>
<proteinExistence type="predicted"/>
<dbReference type="OrthoDB" id="2687876at2759"/>
<protein>
    <submittedName>
        <fullName evidence="1">Uncharacterized protein</fullName>
    </submittedName>
</protein>
<dbReference type="EMBL" id="ML995587">
    <property type="protein sequence ID" value="KAF2135418.1"/>
    <property type="molecule type" value="Genomic_DNA"/>
</dbReference>
<dbReference type="GeneID" id="54294473"/>
<dbReference type="AlphaFoldDB" id="A0A6A6AVZ9"/>
<reference evidence="1" key="1">
    <citation type="journal article" date="2020" name="Stud. Mycol.">
        <title>101 Dothideomycetes genomes: a test case for predicting lifestyles and emergence of pathogens.</title>
        <authorList>
            <person name="Haridas S."/>
            <person name="Albert R."/>
            <person name="Binder M."/>
            <person name="Bloem J."/>
            <person name="Labutti K."/>
            <person name="Salamov A."/>
            <person name="Andreopoulos B."/>
            <person name="Baker S."/>
            <person name="Barry K."/>
            <person name="Bills G."/>
            <person name="Bluhm B."/>
            <person name="Cannon C."/>
            <person name="Castanera R."/>
            <person name="Culley D."/>
            <person name="Daum C."/>
            <person name="Ezra D."/>
            <person name="Gonzalez J."/>
            <person name="Henrissat B."/>
            <person name="Kuo A."/>
            <person name="Liang C."/>
            <person name="Lipzen A."/>
            <person name="Lutzoni F."/>
            <person name="Magnuson J."/>
            <person name="Mondo S."/>
            <person name="Nolan M."/>
            <person name="Ohm R."/>
            <person name="Pangilinan J."/>
            <person name="Park H.-J."/>
            <person name="Ramirez L."/>
            <person name="Alfaro M."/>
            <person name="Sun H."/>
            <person name="Tritt A."/>
            <person name="Yoshinaga Y."/>
            <person name="Zwiers L.-H."/>
            <person name="Turgeon B."/>
            <person name="Goodwin S."/>
            <person name="Spatafora J."/>
            <person name="Crous P."/>
            <person name="Grigoriev I."/>
        </authorList>
    </citation>
    <scope>NUCLEOTIDE SEQUENCE</scope>
    <source>
        <strain evidence="1">CBS 121167</strain>
    </source>
</reference>
<organism evidence="1 2">
    <name type="scientific">Aplosporella prunicola CBS 121167</name>
    <dbReference type="NCBI Taxonomy" id="1176127"/>
    <lineage>
        <taxon>Eukaryota</taxon>
        <taxon>Fungi</taxon>
        <taxon>Dikarya</taxon>
        <taxon>Ascomycota</taxon>
        <taxon>Pezizomycotina</taxon>
        <taxon>Dothideomycetes</taxon>
        <taxon>Dothideomycetes incertae sedis</taxon>
        <taxon>Botryosphaeriales</taxon>
        <taxon>Aplosporellaceae</taxon>
        <taxon>Aplosporella</taxon>
    </lineage>
</organism>